<evidence type="ECO:0000313" key="2">
    <source>
        <dbReference type="Proteomes" id="UP000716291"/>
    </source>
</evidence>
<sequence>MRDLRLVQGRKVDALAEEGGARRWPRLAGDDVHHRGLARAVGAEQAEELAVLDVQADMVQRLEAGSGRAPEQLLPAALARRVDLGDVF</sequence>
<protein>
    <submittedName>
        <fullName evidence="1">Uncharacterized protein</fullName>
    </submittedName>
</protein>
<keyword evidence="2" id="KW-1185">Reference proteome</keyword>
<dbReference type="AlphaFoldDB" id="A0A9P6WS89"/>
<organism evidence="1 2">
    <name type="scientific">Rhizopus oryzae</name>
    <name type="common">Mucormycosis agent</name>
    <name type="synonym">Rhizopus arrhizus var. delemar</name>
    <dbReference type="NCBI Taxonomy" id="64495"/>
    <lineage>
        <taxon>Eukaryota</taxon>
        <taxon>Fungi</taxon>
        <taxon>Fungi incertae sedis</taxon>
        <taxon>Mucoromycota</taxon>
        <taxon>Mucoromycotina</taxon>
        <taxon>Mucoromycetes</taxon>
        <taxon>Mucorales</taxon>
        <taxon>Mucorineae</taxon>
        <taxon>Rhizopodaceae</taxon>
        <taxon>Rhizopus</taxon>
    </lineage>
</organism>
<dbReference type="Proteomes" id="UP000716291">
    <property type="component" value="Unassembled WGS sequence"/>
</dbReference>
<name>A0A9P6WS89_RHIOR</name>
<accession>A0A9P6WS89</accession>
<dbReference type="EMBL" id="JAANQT010011156">
    <property type="protein sequence ID" value="KAG1274532.1"/>
    <property type="molecule type" value="Genomic_DNA"/>
</dbReference>
<proteinExistence type="predicted"/>
<comment type="caution">
    <text evidence="1">The sequence shown here is derived from an EMBL/GenBank/DDBJ whole genome shotgun (WGS) entry which is preliminary data.</text>
</comment>
<reference evidence="1" key="1">
    <citation type="journal article" date="2020" name="Microb. Genom.">
        <title>Genetic diversity of clinical and environmental Mucorales isolates obtained from an investigation of mucormycosis cases among solid organ transplant recipients.</title>
        <authorList>
            <person name="Nguyen M.H."/>
            <person name="Kaul D."/>
            <person name="Muto C."/>
            <person name="Cheng S.J."/>
            <person name="Richter R.A."/>
            <person name="Bruno V.M."/>
            <person name="Liu G."/>
            <person name="Beyhan S."/>
            <person name="Sundermann A.J."/>
            <person name="Mounaud S."/>
            <person name="Pasculle A.W."/>
            <person name="Nierman W.C."/>
            <person name="Driscoll E."/>
            <person name="Cumbie R."/>
            <person name="Clancy C.J."/>
            <person name="Dupont C.L."/>
        </authorList>
    </citation>
    <scope>NUCLEOTIDE SEQUENCE</scope>
    <source>
        <strain evidence="1">GL11</strain>
    </source>
</reference>
<evidence type="ECO:0000313" key="1">
    <source>
        <dbReference type="EMBL" id="KAG1274532.1"/>
    </source>
</evidence>
<gene>
    <name evidence="1" type="ORF">G6F64_015105</name>
</gene>
<dbReference type="AntiFam" id="ANF00095">
    <property type="entry name" value="Shadow ORF (opposite ABC transporters)"/>
</dbReference>